<dbReference type="KEGG" id="cpip:CJF12_17980"/>
<sequence length="66" mass="7481">MSTDQILTGIGLVGIGGLIKSFFDFLVANRKLKNDAKQSTKEIRYKAIILMCYVLVNYDKEKQLLL</sequence>
<dbReference type="STRING" id="558152.IQ37_17245"/>
<protein>
    <submittedName>
        <fullName evidence="2">Uncharacterized protein</fullName>
    </submittedName>
</protein>
<gene>
    <name evidence="2" type="ORF">IQ37_17245</name>
</gene>
<dbReference type="RefSeq" id="WP_034687264.1">
    <property type="nucleotide sequence ID" value="NZ_CP023049.2"/>
</dbReference>
<evidence type="ECO:0000256" key="1">
    <source>
        <dbReference type="SAM" id="Phobius"/>
    </source>
</evidence>
<keyword evidence="3" id="KW-1185">Reference proteome</keyword>
<reference evidence="2 3" key="1">
    <citation type="submission" date="2014-07" db="EMBL/GenBank/DDBJ databases">
        <title>Genome of Chryseobacterium piperi CTM.</title>
        <authorList>
            <person name="Pipes S.E."/>
            <person name="Stropko S.J."/>
            <person name="Newman J.D."/>
        </authorList>
    </citation>
    <scope>NUCLEOTIDE SEQUENCE [LARGE SCALE GENOMIC DNA]</scope>
    <source>
        <strain evidence="2 3">CTM</strain>
    </source>
</reference>
<comment type="caution">
    <text evidence="2">The sequence shown here is derived from an EMBL/GenBank/DDBJ whole genome shotgun (WGS) entry which is preliminary data.</text>
</comment>
<keyword evidence="1" id="KW-0812">Transmembrane</keyword>
<dbReference type="OrthoDB" id="9553737at2"/>
<organism evidence="2 3">
    <name type="scientific">Chryseobacterium piperi</name>
    <dbReference type="NCBI Taxonomy" id="558152"/>
    <lineage>
        <taxon>Bacteria</taxon>
        <taxon>Pseudomonadati</taxon>
        <taxon>Bacteroidota</taxon>
        <taxon>Flavobacteriia</taxon>
        <taxon>Flavobacteriales</taxon>
        <taxon>Weeksellaceae</taxon>
        <taxon>Chryseobacterium group</taxon>
        <taxon>Chryseobacterium</taxon>
    </lineage>
</organism>
<feature type="transmembrane region" description="Helical" evidence="1">
    <location>
        <begin position="6"/>
        <end position="27"/>
    </location>
</feature>
<evidence type="ECO:0000313" key="2">
    <source>
        <dbReference type="EMBL" id="KFF17230.1"/>
    </source>
</evidence>
<accession>A0A086AKL6</accession>
<name>A0A086AKL6_9FLAO</name>
<dbReference type="Proteomes" id="UP000028709">
    <property type="component" value="Unassembled WGS sequence"/>
</dbReference>
<keyword evidence="1" id="KW-0472">Membrane</keyword>
<dbReference type="EMBL" id="JPRJ01000046">
    <property type="protein sequence ID" value="KFF17230.1"/>
    <property type="molecule type" value="Genomic_DNA"/>
</dbReference>
<dbReference type="AlphaFoldDB" id="A0A086AKL6"/>
<evidence type="ECO:0000313" key="3">
    <source>
        <dbReference type="Proteomes" id="UP000028709"/>
    </source>
</evidence>
<proteinExistence type="predicted"/>
<keyword evidence="1" id="KW-1133">Transmembrane helix</keyword>